<feature type="chain" id="PRO_5012379843" evidence="1">
    <location>
        <begin position="18"/>
        <end position="126"/>
    </location>
</feature>
<evidence type="ECO:0000256" key="1">
    <source>
        <dbReference type="SAM" id="SignalP"/>
    </source>
</evidence>
<keyword evidence="5" id="KW-1185">Reference proteome</keyword>
<proteinExistence type="predicted"/>
<dbReference type="EMBL" id="NMRN01000007">
    <property type="protein sequence ID" value="PAS94498.1"/>
    <property type="molecule type" value="Genomic_DNA"/>
</dbReference>
<evidence type="ECO:0000313" key="5">
    <source>
        <dbReference type="Proteomes" id="UP000623509"/>
    </source>
</evidence>
<dbReference type="OrthoDB" id="6057907at2"/>
<accession>A0A272EWL0</accession>
<sequence>MRLLCVLLALFAVPAGATTLACHISYGGETQILRQAHLRQVRDAYVQAPQAIGFYFLFRPVFEPAAVKLYTYVDHPDGPVLLHQASFSHPAATRTRGRHGFTGEQRIYEPIRDSELQYWCEIEDRP</sequence>
<feature type="signal peptide" evidence="1">
    <location>
        <begin position="1"/>
        <end position="17"/>
    </location>
</feature>
<dbReference type="PROSITE" id="PS51257">
    <property type="entry name" value="PROKAR_LIPOPROTEIN"/>
    <property type="match status" value="1"/>
</dbReference>
<keyword evidence="1" id="KW-0732">Signal</keyword>
<dbReference type="Proteomes" id="UP000216107">
    <property type="component" value="Unassembled WGS sequence"/>
</dbReference>
<reference evidence="3 4" key="2">
    <citation type="submission" date="2017-07" db="EMBL/GenBank/DDBJ databases">
        <title>Candidatus Dactylopiibacterium carminicum, a nitrogen-fixing symbiont of the cochineal insect Dactylopius coccus and Dactylopius opuntiae (Hemiptera: Coccoidea: Dactylopiidae).</title>
        <authorList>
            <person name="Vera A."/>
        </authorList>
    </citation>
    <scope>NUCLEOTIDE SEQUENCE [LARGE SCALE GENOMIC DNA]</scope>
    <source>
        <strain evidence="3 4">NFDCM</strain>
    </source>
</reference>
<gene>
    <name evidence="2" type="ORF">BGI27_09200</name>
    <name evidence="3" type="ORF">CGU29_04125</name>
</gene>
<name>A0A272EWL0_9RHOO</name>
<protein>
    <submittedName>
        <fullName evidence="3">Uncharacterized protein</fullName>
    </submittedName>
</protein>
<dbReference type="AlphaFoldDB" id="A0A272EWL0"/>
<evidence type="ECO:0000313" key="4">
    <source>
        <dbReference type="Proteomes" id="UP000216107"/>
    </source>
</evidence>
<evidence type="ECO:0000313" key="3">
    <source>
        <dbReference type="EMBL" id="PAS94498.1"/>
    </source>
</evidence>
<evidence type="ECO:0000313" key="2">
    <source>
        <dbReference type="EMBL" id="KAF7599246.1"/>
    </source>
</evidence>
<reference evidence="2 5" key="1">
    <citation type="submission" date="2016-08" db="EMBL/GenBank/DDBJ databases">
        <title>Candidatus Dactylopiibacterium carminicum genome sequence.</title>
        <authorList>
            <person name="Ramirez-Puebla S.T."/>
            <person name="Ormeno-Orrillo E."/>
            <person name="Vera-Ponce De Leon A."/>
            <person name="Luis L."/>
            <person name="Sanchez-Flores A."/>
            <person name="Monica R."/>
            <person name="Martinez-Romero E."/>
        </authorList>
    </citation>
    <scope>NUCLEOTIDE SEQUENCE [LARGE SCALE GENOMIC DNA]</scope>
    <source>
        <strain evidence="2">END1</strain>
    </source>
</reference>
<organism evidence="3 4">
    <name type="scientific">Candidatus Dactylopiibacterium carminicum</name>
    <dbReference type="NCBI Taxonomy" id="857335"/>
    <lineage>
        <taxon>Bacteria</taxon>
        <taxon>Pseudomonadati</taxon>
        <taxon>Pseudomonadota</taxon>
        <taxon>Betaproteobacteria</taxon>
        <taxon>Rhodocyclales</taxon>
        <taxon>Rhodocyclaceae</taxon>
        <taxon>Candidatus Dactylopiibacterium</taxon>
    </lineage>
</organism>
<dbReference type="EMBL" id="MDUX01000025">
    <property type="protein sequence ID" value="KAF7599246.1"/>
    <property type="molecule type" value="Genomic_DNA"/>
</dbReference>
<dbReference type="Proteomes" id="UP000623509">
    <property type="component" value="Unassembled WGS sequence"/>
</dbReference>
<comment type="caution">
    <text evidence="3">The sequence shown here is derived from an EMBL/GenBank/DDBJ whole genome shotgun (WGS) entry which is preliminary data.</text>
</comment>